<sequence length="453" mass="51897">MMKQKILNCTSCNYDLVDWYDEDSNSCINCGIVNDVVNIDFGSSEYIKKVNNNEVYANQKKANVSNSTLLRWGWNKNVPNDEGSAVGKQKQNKKSLKRIGLILKESVCDNGSNEIVSQSQDSEYRQLNSHYYISKLYSIKKDITVLGRLLFLQGNVDRAFYLANAAFEKRLKNKKFLKLGNEGKIVGSVCLYIAARESGYFIELHHISTFTGKSVYELGSMYKKIKDHLKIKLDPPDIEKNIEHITSKIYHEILYKNNNKNSFGFTENPNDESNHRGEKIIDAYMNLKPIETCETEKCNKSIRSMNSKENTMSSEINVDGNNMNTEMSFDLCFVENDNPSQVSNDSKDLNNCIDDTKDVNSDEDHQEEVDRIVNQQQVSEEEICIALFLDDFSIESIISLPTHTLYDIFKSRIGQSHVLGRDLDDPQVDEHDISTKELDSYLQSLPNCFYLEK</sequence>
<gene>
    <name evidence="1" type="ORF">BB558_002534</name>
</gene>
<dbReference type="AlphaFoldDB" id="A0A2U1J8D0"/>
<comment type="caution">
    <text evidence="1">The sequence shown here is derived from an EMBL/GenBank/DDBJ whole genome shotgun (WGS) entry which is preliminary data.</text>
</comment>
<accession>A0A2U1J8D0</accession>
<name>A0A2U1J8D0_SMIAN</name>
<dbReference type="SUPFAM" id="SSF47954">
    <property type="entry name" value="Cyclin-like"/>
    <property type="match status" value="1"/>
</dbReference>
<reference evidence="1 2" key="1">
    <citation type="journal article" date="2018" name="MBio">
        <title>Comparative Genomics Reveals the Core Gene Toolbox for the Fungus-Insect Symbiosis.</title>
        <authorList>
            <person name="Wang Y."/>
            <person name="Stata M."/>
            <person name="Wang W."/>
            <person name="Stajich J.E."/>
            <person name="White M.M."/>
            <person name="Moncalvo J.M."/>
        </authorList>
    </citation>
    <scope>NUCLEOTIDE SEQUENCE [LARGE SCALE GENOMIC DNA]</scope>
    <source>
        <strain evidence="1 2">AUS-126-30</strain>
    </source>
</reference>
<dbReference type="Gene3D" id="1.10.472.170">
    <property type="match status" value="1"/>
</dbReference>
<evidence type="ECO:0000313" key="1">
    <source>
        <dbReference type="EMBL" id="PWA01370.1"/>
    </source>
</evidence>
<protein>
    <recommendedName>
        <fullName evidence="3">TFIIB-type domain-containing protein</fullName>
    </recommendedName>
</protein>
<evidence type="ECO:0008006" key="3">
    <source>
        <dbReference type="Google" id="ProtNLM"/>
    </source>
</evidence>
<dbReference type="EMBL" id="MBFU01000181">
    <property type="protein sequence ID" value="PWA01370.1"/>
    <property type="molecule type" value="Genomic_DNA"/>
</dbReference>
<dbReference type="InterPro" id="IPR036915">
    <property type="entry name" value="Cyclin-like_sf"/>
</dbReference>
<proteinExistence type="predicted"/>
<dbReference type="CDD" id="cd00043">
    <property type="entry name" value="CYCLIN_SF"/>
    <property type="match status" value="1"/>
</dbReference>
<evidence type="ECO:0000313" key="2">
    <source>
        <dbReference type="Proteomes" id="UP000245591"/>
    </source>
</evidence>
<dbReference type="Proteomes" id="UP000245591">
    <property type="component" value="Unassembled WGS sequence"/>
</dbReference>
<organism evidence="1 2">
    <name type="scientific">Smittium angustum</name>
    <dbReference type="NCBI Taxonomy" id="133377"/>
    <lineage>
        <taxon>Eukaryota</taxon>
        <taxon>Fungi</taxon>
        <taxon>Fungi incertae sedis</taxon>
        <taxon>Zoopagomycota</taxon>
        <taxon>Kickxellomycotina</taxon>
        <taxon>Harpellomycetes</taxon>
        <taxon>Harpellales</taxon>
        <taxon>Legeriomycetaceae</taxon>
        <taxon>Smittium</taxon>
    </lineage>
</organism>
<keyword evidence="2" id="KW-1185">Reference proteome</keyword>